<dbReference type="InterPro" id="IPR009959">
    <property type="entry name" value="Cyclase_SnoaL-like"/>
</dbReference>
<dbReference type="Pfam" id="PF07366">
    <property type="entry name" value="SnoaL"/>
    <property type="match status" value="1"/>
</dbReference>
<dbReference type="InterPro" id="IPR032710">
    <property type="entry name" value="NTF2-like_dom_sf"/>
</dbReference>
<keyword evidence="3" id="KW-1185">Reference proteome</keyword>
<dbReference type="GO" id="GO:0030638">
    <property type="term" value="P:polyketide metabolic process"/>
    <property type="evidence" value="ECO:0007669"/>
    <property type="project" value="InterPro"/>
</dbReference>
<dbReference type="SUPFAM" id="SSF54427">
    <property type="entry name" value="NTF2-like"/>
    <property type="match status" value="2"/>
</dbReference>
<proteinExistence type="predicted"/>
<dbReference type="Proteomes" id="UP000248987">
    <property type="component" value="Unassembled WGS sequence"/>
</dbReference>
<evidence type="ECO:0000256" key="1">
    <source>
        <dbReference type="SAM" id="SignalP"/>
    </source>
</evidence>
<dbReference type="PANTHER" id="PTHR38436">
    <property type="entry name" value="POLYKETIDE CYCLASE SNOAL-LIKE DOMAIN"/>
    <property type="match status" value="1"/>
</dbReference>
<dbReference type="OrthoDB" id="7876517at2"/>
<evidence type="ECO:0000313" key="3">
    <source>
        <dbReference type="Proteomes" id="UP000248987"/>
    </source>
</evidence>
<evidence type="ECO:0008006" key="4">
    <source>
        <dbReference type="Google" id="ProtNLM"/>
    </source>
</evidence>
<gene>
    <name evidence="2" type="ORF">LX77_03869</name>
</gene>
<feature type="chain" id="PRO_5016292984" description="SnoaL-like domain-containing protein" evidence="1">
    <location>
        <begin position="23"/>
        <end position="292"/>
    </location>
</feature>
<keyword evidence="1" id="KW-0732">Signal</keyword>
<protein>
    <recommendedName>
        <fullName evidence="4">SnoaL-like domain-containing protein</fullName>
    </recommendedName>
</protein>
<dbReference type="AlphaFoldDB" id="A0A327RK62"/>
<dbReference type="PANTHER" id="PTHR38436:SF1">
    <property type="entry name" value="ESTER CYCLASE"/>
    <property type="match status" value="1"/>
</dbReference>
<accession>A0A327RK62</accession>
<feature type="signal peptide" evidence="1">
    <location>
        <begin position="1"/>
        <end position="22"/>
    </location>
</feature>
<dbReference type="EMBL" id="QLLQ01000035">
    <property type="protein sequence ID" value="RAJ17526.1"/>
    <property type="molecule type" value="Genomic_DNA"/>
</dbReference>
<organism evidence="2 3">
    <name type="scientific">Gelidibacter algens</name>
    <dbReference type="NCBI Taxonomy" id="49280"/>
    <lineage>
        <taxon>Bacteria</taxon>
        <taxon>Pseudomonadati</taxon>
        <taxon>Bacteroidota</taxon>
        <taxon>Flavobacteriia</taxon>
        <taxon>Flavobacteriales</taxon>
        <taxon>Flavobacteriaceae</taxon>
        <taxon>Gelidibacter</taxon>
    </lineage>
</organism>
<evidence type="ECO:0000313" key="2">
    <source>
        <dbReference type="EMBL" id="RAJ17526.1"/>
    </source>
</evidence>
<name>A0A327RK62_9FLAO</name>
<sequence>MKKLTLLLVSALLCITSTFAQKSNDHKDIKMYEQVWNKILNEAQIDLINDENFDPNIIQINTSGNIVGIADFKTYYQNYLTGFSDIKFTVIDVFGQGSKIVKHWMFKGTHTGDFFGIPATGKSVALQGVTLVKMKNGKIAQEQDFFDNAAVMQQLGLNSNPNNMVIIDKLYKDFAAGDMPSVLGAMSEYIGWNEAEGNALAVGNPYIGPEAVKDGVFMKLASQYDFFKLDDLTLHEMSNNEVFATMRYMAKVKKTGKVINLQAAHRWTLDNGKITRFQQYVDTKRLAEADNE</sequence>
<comment type="caution">
    <text evidence="2">The sequence shown here is derived from an EMBL/GenBank/DDBJ whole genome shotgun (WGS) entry which is preliminary data.</text>
</comment>
<dbReference type="Gene3D" id="3.10.450.50">
    <property type="match status" value="2"/>
</dbReference>
<dbReference type="RefSeq" id="WP_111626070.1">
    <property type="nucleotide sequence ID" value="NZ_LZRN01000055.1"/>
</dbReference>
<reference evidence="2 3" key="1">
    <citation type="submission" date="2018-06" db="EMBL/GenBank/DDBJ databases">
        <title>Genomic Encyclopedia of Archaeal and Bacterial Type Strains, Phase II (KMG-II): from individual species to whole genera.</title>
        <authorList>
            <person name="Goeker M."/>
        </authorList>
    </citation>
    <scope>NUCLEOTIDE SEQUENCE [LARGE SCALE GENOMIC DNA]</scope>
    <source>
        <strain evidence="2 3">DSM 12408</strain>
    </source>
</reference>